<reference evidence="15 16" key="1">
    <citation type="submission" date="2024-01" db="EMBL/GenBank/DDBJ databases">
        <title>The genome of the rayed Mediterranean limpet Patella caerulea (Linnaeus, 1758).</title>
        <authorList>
            <person name="Anh-Thu Weber A."/>
            <person name="Halstead-Nussloch G."/>
        </authorList>
    </citation>
    <scope>NUCLEOTIDE SEQUENCE [LARGE SCALE GENOMIC DNA]</scope>
    <source>
        <strain evidence="15">AATW-2023a</strain>
        <tissue evidence="15">Whole specimen</tissue>
    </source>
</reference>
<dbReference type="GO" id="GO:0102158">
    <property type="term" value="F:very-long-chain (3R)-3-hydroxyacyl-CoA dehydratase activity"/>
    <property type="evidence" value="ECO:0007669"/>
    <property type="project" value="UniProtKB-EC"/>
</dbReference>
<keyword evidence="11 14" id="KW-0275">Fatty acid biosynthesis</keyword>
<evidence type="ECO:0000256" key="9">
    <source>
        <dbReference type="ARBA" id="ARBA00023098"/>
    </source>
</evidence>
<evidence type="ECO:0000256" key="13">
    <source>
        <dbReference type="ARBA" id="ARBA00036671"/>
    </source>
</evidence>
<evidence type="ECO:0000256" key="5">
    <source>
        <dbReference type="ARBA" id="ARBA00022516"/>
    </source>
</evidence>
<dbReference type="GO" id="GO:0030497">
    <property type="term" value="P:fatty acid elongation"/>
    <property type="evidence" value="ECO:0007669"/>
    <property type="project" value="TreeGrafter"/>
</dbReference>
<feature type="transmembrane region" description="Helical" evidence="14">
    <location>
        <begin position="20"/>
        <end position="40"/>
    </location>
</feature>
<comment type="caution">
    <text evidence="15">The sequence shown here is derived from an EMBL/GenBank/DDBJ whole genome shotgun (WGS) entry which is preliminary data.</text>
</comment>
<evidence type="ECO:0000256" key="7">
    <source>
        <dbReference type="ARBA" id="ARBA00022832"/>
    </source>
</evidence>
<keyword evidence="5 14" id="KW-0444">Lipid biosynthesis</keyword>
<sequence length="236" mass="27369">MAPKTSKPAESKGQNIIIRLYLIIYNIAQLAGWAFLMFKMVQFWLKNKTHIGLYQEVEQIVQIFQTAAILEVLHCAVGFVKSSVVLTAFQVASRVFLVWGVVFSVKQVQSSPSVVLFLLAWSLTEIIRYSFYFFSLIGSVPYLLVWCRYTFFIILYPVGVLGELLTIWGAIPVVKETKLYNLDLPNQYNMAFNFFYFLWFVILMYIPVFPQLYLHMLRQRQKIVGGNSNKVRSKTD</sequence>
<organism evidence="15 16">
    <name type="scientific">Patella caerulea</name>
    <name type="common">Rayed Mediterranean limpet</name>
    <dbReference type="NCBI Taxonomy" id="87958"/>
    <lineage>
        <taxon>Eukaryota</taxon>
        <taxon>Metazoa</taxon>
        <taxon>Spiralia</taxon>
        <taxon>Lophotrochozoa</taxon>
        <taxon>Mollusca</taxon>
        <taxon>Gastropoda</taxon>
        <taxon>Patellogastropoda</taxon>
        <taxon>Patelloidea</taxon>
        <taxon>Patellidae</taxon>
        <taxon>Patella</taxon>
    </lineage>
</organism>
<evidence type="ECO:0000313" key="16">
    <source>
        <dbReference type="Proteomes" id="UP001347796"/>
    </source>
</evidence>
<keyword evidence="9 14" id="KW-0443">Lipid metabolism</keyword>
<comment type="subcellular location">
    <subcellularLocation>
        <location evidence="14">Endoplasmic reticulum membrane</location>
        <topology evidence="14">Multi-pass membrane protein</topology>
    </subcellularLocation>
    <subcellularLocation>
        <location evidence="1">Membrane</location>
        <topology evidence="1">Multi-pass membrane protein</topology>
    </subcellularLocation>
</comment>
<evidence type="ECO:0000256" key="12">
    <source>
        <dbReference type="ARBA" id="ARBA00023239"/>
    </source>
</evidence>
<feature type="transmembrane region" description="Helical" evidence="14">
    <location>
        <begin position="126"/>
        <end position="146"/>
    </location>
</feature>
<keyword evidence="10 14" id="KW-0472">Membrane</keyword>
<keyword evidence="16" id="KW-1185">Reference proteome</keyword>
<evidence type="ECO:0000256" key="4">
    <source>
        <dbReference type="ARBA" id="ARBA00013122"/>
    </source>
</evidence>
<evidence type="ECO:0000256" key="14">
    <source>
        <dbReference type="RuleBase" id="RU363109"/>
    </source>
</evidence>
<feature type="transmembrane region" description="Helical" evidence="14">
    <location>
        <begin position="153"/>
        <end position="174"/>
    </location>
</feature>
<keyword evidence="7 14" id="KW-0276">Fatty acid metabolism</keyword>
<dbReference type="EC" id="4.2.1.134" evidence="4 14"/>
<comment type="pathway">
    <text evidence="2 14">Lipid metabolism; fatty acid biosynthesis.</text>
</comment>
<accession>A0AAN8J0Q9</accession>
<dbReference type="InterPro" id="IPR007482">
    <property type="entry name" value="Tyr_Pase-like_PTPLA"/>
</dbReference>
<evidence type="ECO:0000256" key="3">
    <source>
        <dbReference type="ARBA" id="ARBA00007811"/>
    </source>
</evidence>
<keyword evidence="6 14" id="KW-0812">Transmembrane</keyword>
<dbReference type="EMBL" id="JAZGQO010000018">
    <property type="protein sequence ID" value="KAK6167868.1"/>
    <property type="molecule type" value="Genomic_DNA"/>
</dbReference>
<keyword evidence="12 14" id="KW-0456">Lyase</keyword>
<evidence type="ECO:0000256" key="8">
    <source>
        <dbReference type="ARBA" id="ARBA00022989"/>
    </source>
</evidence>
<keyword evidence="14" id="KW-0256">Endoplasmic reticulum</keyword>
<comment type="function">
    <text evidence="14">Catalyzes the third of the four reactions of the long-chain fatty acids elongation cycle. This endoplasmic reticulum-bound enzymatic process, allows the addition of two carbons to the chain of long- and very long-chain fatty acids/VLCFAs per cycle. This enzyme catalyzes the dehydration of the 3-hydroxyacyl-CoA intermediate into trans-2,3-enoyl-CoA, within each cycle of fatty acid elongation. Thereby, it participates to the production of VLCFAs of different chain lengths that are involved in multiple biological processes as precursors of membrane lipids and lipid mediators.</text>
</comment>
<dbReference type="PANTHER" id="PTHR11035:SF3">
    <property type="entry name" value="VERY-LONG-CHAIN (3R)-3-HYDROXYACYL-COA DEHYDRATASE"/>
    <property type="match status" value="1"/>
</dbReference>
<feature type="transmembrane region" description="Helical" evidence="14">
    <location>
        <begin position="87"/>
        <end position="106"/>
    </location>
</feature>
<evidence type="ECO:0000256" key="11">
    <source>
        <dbReference type="ARBA" id="ARBA00023160"/>
    </source>
</evidence>
<feature type="transmembrane region" description="Helical" evidence="14">
    <location>
        <begin position="194"/>
        <end position="214"/>
    </location>
</feature>
<evidence type="ECO:0000313" key="15">
    <source>
        <dbReference type="EMBL" id="KAK6167868.1"/>
    </source>
</evidence>
<name>A0AAN8J0Q9_PATCE</name>
<comment type="catalytic activity">
    <reaction evidence="13 14">
        <text>a very-long-chain (3R)-3-hydroxyacyl-CoA = a very-long-chain (2E)-enoyl-CoA + H2O</text>
        <dbReference type="Rhea" id="RHEA:45812"/>
        <dbReference type="ChEBI" id="CHEBI:15377"/>
        <dbReference type="ChEBI" id="CHEBI:83728"/>
        <dbReference type="ChEBI" id="CHEBI:85440"/>
        <dbReference type="EC" id="4.2.1.134"/>
    </reaction>
</comment>
<evidence type="ECO:0000256" key="2">
    <source>
        <dbReference type="ARBA" id="ARBA00005194"/>
    </source>
</evidence>
<dbReference type="AlphaFoldDB" id="A0AAN8J0Q9"/>
<dbReference type="Proteomes" id="UP001347796">
    <property type="component" value="Unassembled WGS sequence"/>
</dbReference>
<dbReference type="PANTHER" id="PTHR11035">
    <property type="entry name" value="VERY-LONG-CHAIN (3R)-3-HYDROXYACYL-COA DEHYDRATASE"/>
    <property type="match status" value="1"/>
</dbReference>
<evidence type="ECO:0000256" key="1">
    <source>
        <dbReference type="ARBA" id="ARBA00004141"/>
    </source>
</evidence>
<keyword evidence="8 14" id="KW-1133">Transmembrane helix</keyword>
<evidence type="ECO:0000256" key="6">
    <source>
        <dbReference type="ARBA" id="ARBA00022692"/>
    </source>
</evidence>
<dbReference type="Pfam" id="PF04387">
    <property type="entry name" value="PTPLA"/>
    <property type="match status" value="1"/>
</dbReference>
<proteinExistence type="inferred from homology"/>
<gene>
    <name evidence="15" type="ORF">SNE40_021799</name>
</gene>
<dbReference type="GO" id="GO:0005789">
    <property type="term" value="C:endoplasmic reticulum membrane"/>
    <property type="evidence" value="ECO:0007669"/>
    <property type="project" value="UniProtKB-SubCell"/>
</dbReference>
<comment type="similarity">
    <text evidence="3 14">Belongs to the very long-chain fatty acids dehydratase HACD family.</text>
</comment>
<dbReference type="GO" id="GO:0042761">
    <property type="term" value="P:very long-chain fatty acid biosynthetic process"/>
    <property type="evidence" value="ECO:0007669"/>
    <property type="project" value="TreeGrafter"/>
</dbReference>
<dbReference type="GO" id="GO:0030148">
    <property type="term" value="P:sphingolipid biosynthetic process"/>
    <property type="evidence" value="ECO:0007669"/>
    <property type="project" value="TreeGrafter"/>
</dbReference>
<evidence type="ECO:0000256" key="10">
    <source>
        <dbReference type="ARBA" id="ARBA00023136"/>
    </source>
</evidence>
<protein>
    <recommendedName>
        <fullName evidence="4 14">Very-long-chain (3R)-3-hydroxyacyl-CoA dehydratase</fullName>
        <ecNumber evidence="4 14">4.2.1.134</ecNumber>
    </recommendedName>
</protein>